<dbReference type="PANTHER" id="PTHR43301">
    <property type="entry name" value="ARABINAN ENDO-1,5-ALPHA-L-ARABINOSIDASE"/>
    <property type="match status" value="1"/>
</dbReference>
<accession>A0ABV5KUY2</accession>
<dbReference type="PANTHER" id="PTHR43301:SF3">
    <property type="entry name" value="ARABINAN ENDO-1,5-ALPHA-L-ARABINOSIDASE A-RELATED"/>
    <property type="match status" value="1"/>
</dbReference>
<protein>
    <submittedName>
        <fullName evidence="1">Glycoside hydrolase family 43 protein</fullName>
    </submittedName>
</protein>
<evidence type="ECO:0000313" key="2">
    <source>
        <dbReference type="Proteomes" id="UP001589747"/>
    </source>
</evidence>
<gene>
    <name evidence="1" type="ORF">ACFFSY_18945</name>
</gene>
<proteinExistence type="predicted"/>
<evidence type="ECO:0000313" key="1">
    <source>
        <dbReference type="EMBL" id="MFB9328008.1"/>
    </source>
</evidence>
<dbReference type="InterPro" id="IPR023296">
    <property type="entry name" value="Glyco_hydro_beta-prop_sf"/>
</dbReference>
<dbReference type="GO" id="GO:0016787">
    <property type="term" value="F:hydrolase activity"/>
    <property type="evidence" value="ECO:0007669"/>
    <property type="project" value="UniProtKB-KW"/>
</dbReference>
<reference evidence="1 2" key="1">
    <citation type="submission" date="2024-09" db="EMBL/GenBank/DDBJ databases">
        <authorList>
            <person name="Sun Q."/>
            <person name="Mori K."/>
        </authorList>
    </citation>
    <scope>NUCLEOTIDE SEQUENCE [LARGE SCALE GENOMIC DNA]</scope>
    <source>
        <strain evidence="1 2">TISTR 2452</strain>
    </source>
</reference>
<dbReference type="InterPro" id="IPR050727">
    <property type="entry name" value="GH43_arabinanases"/>
</dbReference>
<dbReference type="SUPFAM" id="SSF75005">
    <property type="entry name" value="Arabinanase/levansucrase/invertase"/>
    <property type="match status" value="1"/>
</dbReference>
<comment type="caution">
    <text evidence="1">The sequence shown here is derived from an EMBL/GenBank/DDBJ whole genome shotgun (WGS) entry which is preliminary data.</text>
</comment>
<name>A0ABV5KUY2_9BACL</name>
<organism evidence="1 2">
    <name type="scientific">Paenibacillus aurantiacus</name>
    <dbReference type="NCBI Taxonomy" id="1936118"/>
    <lineage>
        <taxon>Bacteria</taxon>
        <taxon>Bacillati</taxon>
        <taxon>Bacillota</taxon>
        <taxon>Bacilli</taxon>
        <taxon>Bacillales</taxon>
        <taxon>Paenibacillaceae</taxon>
        <taxon>Paenibacillus</taxon>
    </lineage>
</organism>
<sequence length="313" mass="35953">MSFGNLKGQNYEAYLFCYFTVEDEGGEQVYFSLSEDGLHWRDLNNRQPVLISSIGEEGVRDPFILRSPINNKFYIIATDLRIASQKGWGAAQYEGSRSIIMWESDDLVNWSHEKSVLIDLPDAGCVWAPETIFDEETAEHLLFWASMVEEEGNEPKQVIYSSRTKDFITFTKPEKYIERDNHVIDTTFIKEGNTYYRYSKDETTKCITIESSNSLEKSSFDPIHSPILGNLFGMEGPAIFKFNDRDEWCLLVDQYAAKKGYLPLLTEDLSSGQFRILNEDEYDLGQTLKRHGSILNITRAEFNSLVDAWGLSE</sequence>
<dbReference type="Proteomes" id="UP001589747">
    <property type="component" value="Unassembled WGS sequence"/>
</dbReference>
<dbReference type="RefSeq" id="WP_377496902.1">
    <property type="nucleotide sequence ID" value="NZ_JBHMDO010000032.1"/>
</dbReference>
<keyword evidence="2" id="KW-1185">Reference proteome</keyword>
<dbReference type="CDD" id="cd08983">
    <property type="entry name" value="GH43_Bt3655-like"/>
    <property type="match status" value="1"/>
</dbReference>
<dbReference type="EMBL" id="JBHMDO010000032">
    <property type="protein sequence ID" value="MFB9328008.1"/>
    <property type="molecule type" value="Genomic_DNA"/>
</dbReference>
<keyword evidence="1" id="KW-0378">Hydrolase</keyword>
<dbReference type="Gene3D" id="2.115.10.20">
    <property type="entry name" value="Glycosyl hydrolase domain, family 43"/>
    <property type="match status" value="1"/>
</dbReference>